<dbReference type="EMBL" id="EF677247">
    <property type="protein sequence ID" value="ABR17082.1"/>
    <property type="molecule type" value="mRNA"/>
</dbReference>
<dbReference type="AlphaFoldDB" id="A9NZQ7"/>
<dbReference type="OMA" id="HITEMSI"/>
<reference evidence="2" key="1">
    <citation type="submission" date="2007-06" db="EMBL/GenBank/DDBJ databases">
        <title>Full length cDNA sequences from Sitka Spruce (Picea sitchensis).</title>
        <authorList>
            <person name="Ralph S.G."/>
            <person name="Chun H.E."/>
            <person name="Liao N."/>
            <person name="Ali J."/>
            <person name="Reid K."/>
            <person name="Kolosova N."/>
            <person name="Cooper N."/>
            <person name="Cullis C."/>
            <person name="Jancsik S."/>
            <person name="Moore R."/>
            <person name="Mayo M."/>
            <person name="Wagner S."/>
            <person name="Holt R.A."/>
            <person name="Jones S.J.M."/>
            <person name="Marra M.A."/>
            <person name="Ritland C.E."/>
            <person name="Ritland K."/>
            <person name="Bohlmann J."/>
        </authorList>
    </citation>
    <scope>NUCLEOTIDE SEQUENCE</scope>
    <source>
        <tissue evidence="2">Green portion of the leader tissue</tissue>
    </source>
</reference>
<dbReference type="PANTHER" id="PTHR31676:SF20">
    <property type="entry name" value="T19F6.7 PROTEIN"/>
    <property type="match status" value="1"/>
</dbReference>
<dbReference type="InterPro" id="IPR007493">
    <property type="entry name" value="DUF538"/>
</dbReference>
<dbReference type="SUPFAM" id="SSF141562">
    <property type="entry name" value="At5g01610-like"/>
    <property type="match status" value="1"/>
</dbReference>
<accession>A9NZQ7</accession>
<dbReference type="EMBL" id="EF086862">
    <property type="protein sequence ID" value="ABK26118.1"/>
    <property type="molecule type" value="mRNA"/>
</dbReference>
<organism evidence="1">
    <name type="scientific">Picea sitchensis</name>
    <name type="common">Sitka spruce</name>
    <name type="synonym">Pinus sitchensis</name>
    <dbReference type="NCBI Taxonomy" id="3332"/>
    <lineage>
        <taxon>Eukaryota</taxon>
        <taxon>Viridiplantae</taxon>
        <taxon>Streptophyta</taxon>
        <taxon>Embryophyta</taxon>
        <taxon>Tracheophyta</taxon>
        <taxon>Spermatophyta</taxon>
        <taxon>Pinopsida</taxon>
        <taxon>Pinidae</taxon>
        <taxon>Conifers I</taxon>
        <taxon>Pinales</taxon>
        <taxon>Pinaceae</taxon>
        <taxon>Picea</taxon>
    </lineage>
</organism>
<dbReference type="PANTHER" id="PTHR31676">
    <property type="entry name" value="T31J12.3 PROTEIN-RELATED"/>
    <property type="match status" value="1"/>
</dbReference>
<dbReference type="Gene3D" id="2.30.240.10">
    <property type="entry name" value="At5g01610-like"/>
    <property type="match status" value="1"/>
</dbReference>
<evidence type="ECO:0000313" key="1">
    <source>
        <dbReference type="EMBL" id="ABK26118.1"/>
    </source>
</evidence>
<evidence type="ECO:0000313" key="2">
    <source>
        <dbReference type="EMBL" id="ABR17082.1"/>
    </source>
</evidence>
<dbReference type="Pfam" id="PF04398">
    <property type="entry name" value="DUF538"/>
    <property type="match status" value="1"/>
</dbReference>
<sequence>MATKVVRDEKSGAEVVYGAEMCYKKSLELLEEMGLPNGLLPLKNLEESGYVRETGFVWLKQKKPVEYYNKKIKRIVVYGTEVTAYVEKHKMKKMTGVKSKELFMWIHLTEMSIGDASSQKIYFKSSFGVGKSFPLKAFELDDDKE</sequence>
<protein>
    <recommendedName>
        <fullName evidence="3">DUF538 domain-containing protein</fullName>
    </recommendedName>
</protein>
<reference evidence="1" key="2">
    <citation type="journal article" date="2008" name="BMC Genomics">
        <title>A conifer genomics resource of 200,000 spruce (Picea spp.) ESTs and 6,464 high-quality, sequence-finished full-length cDNAs for Sitka spruce (Picea sitchensis).</title>
        <authorList>
            <person name="Ralph S.G."/>
            <person name="Chun H.J."/>
            <person name="Kolosova N."/>
            <person name="Cooper D."/>
            <person name="Oddy C."/>
            <person name="Ritland C.E."/>
            <person name="Kirkpatrick R."/>
            <person name="Moore R."/>
            <person name="Barber S."/>
            <person name="Holt R.A."/>
            <person name="Jones S.J."/>
            <person name="Marra M.A."/>
            <person name="Douglas C.J."/>
            <person name="Ritland K."/>
            <person name="Bohlmann J."/>
        </authorList>
    </citation>
    <scope>NUCLEOTIDE SEQUENCE</scope>
    <source>
        <tissue evidence="1">Green portion of the leader tissue</tissue>
    </source>
</reference>
<evidence type="ECO:0008006" key="3">
    <source>
        <dbReference type="Google" id="ProtNLM"/>
    </source>
</evidence>
<proteinExistence type="evidence at transcript level"/>
<dbReference type="InterPro" id="IPR036758">
    <property type="entry name" value="At5g01610-like"/>
</dbReference>
<name>A9NZQ7_PICSI</name>